<dbReference type="PANTHER" id="PTHR37164">
    <property type="entry name" value="BACTERIOHEMERYTHRIN"/>
    <property type="match status" value="1"/>
</dbReference>
<dbReference type="GO" id="GO:0046872">
    <property type="term" value="F:metal ion binding"/>
    <property type="evidence" value="ECO:0007669"/>
    <property type="project" value="UniProtKB-KW"/>
</dbReference>
<feature type="domain" description="Hemerythrin-like" evidence="4">
    <location>
        <begin position="21"/>
        <end position="140"/>
    </location>
</feature>
<keyword evidence="2" id="KW-0479">Metal-binding</keyword>
<dbReference type="PANTHER" id="PTHR37164:SF1">
    <property type="entry name" value="BACTERIOHEMERYTHRIN"/>
    <property type="match status" value="1"/>
</dbReference>
<dbReference type="InterPro" id="IPR035938">
    <property type="entry name" value="Hemerythrin-like_sf"/>
</dbReference>
<dbReference type="NCBIfam" id="TIGR02481">
    <property type="entry name" value="hemeryth_dom"/>
    <property type="match status" value="1"/>
</dbReference>
<name>A0A3B0YL28_9ZZZZ</name>
<keyword evidence="3" id="KW-0408">Iron</keyword>
<dbReference type="InterPro" id="IPR012827">
    <property type="entry name" value="Hemerythrin_metal-bd"/>
</dbReference>
<dbReference type="InterPro" id="IPR050669">
    <property type="entry name" value="Hemerythrin"/>
</dbReference>
<comment type="similarity">
    <text evidence="1">Belongs to the hemerythrin family.</text>
</comment>
<dbReference type="PROSITE" id="PS00550">
    <property type="entry name" value="HEMERYTHRINS"/>
    <property type="match status" value="1"/>
</dbReference>
<evidence type="ECO:0000256" key="2">
    <source>
        <dbReference type="ARBA" id="ARBA00022723"/>
    </source>
</evidence>
<dbReference type="NCBIfam" id="NF033749">
    <property type="entry name" value="bact_hemeryth"/>
    <property type="match status" value="1"/>
</dbReference>
<accession>A0A3B0YL28</accession>
<reference evidence="5" key="1">
    <citation type="submission" date="2018-06" db="EMBL/GenBank/DDBJ databases">
        <authorList>
            <person name="Zhirakovskaya E."/>
        </authorList>
    </citation>
    <scope>NUCLEOTIDE SEQUENCE</scope>
</reference>
<protein>
    <recommendedName>
        <fullName evidence="4">Hemerythrin-like domain-containing protein</fullName>
    </recommendedName>
</protein>
<dbReference type="Pfam" id="PF01814">
    <property type="entry name" value="Hemerythrin"/>
    <property type="match status" value="1"/>
</dbReference>
<evidence type="ECO:0000256" key="1">
    <source>
        <dbReference type="ARBA" id="ARBA00010587"/>
    </source>
</evidence>
<dbReference type="AlphaFoldDB" id="A0A3B0YL28"/>
<dbReference type="SUPFAM" id="SSF47188">
    <property type="entry name" value="Hemerythrin-like"/>
    <property type="match status" value="1"/>
</dbReference>
<dbReference type="Gene3D" id="1.20.120.50">
    <property type="entry name" value="Hemerythrin-like"/>
    <property type="match status" value="1"/>
</dbReference>
<dbReference type="CDD" id="cd12107">
    <property type="entry name" value="Hemerythrin"/>
    <property type="match status" value="1"/>
</dbReference>
<dbReference type="EMBL" id="UOFM01000414">
    <property type="protein sequence ID" value="VAW81648.1"/>
    <property type="molecule type" value="Genomic_DNA"/>
</dbReference>
<organism evidence="5">
    <name type="scientific">hydrothermal vent metagenome</name>
    <dbReference type="NCBI Taxonomy" id="652676"/>
    <lineage>
        <taxon>unclassified sequences</taxon>
        <taxon>metagenomes</taxon>
        <taxon>ecological metagenomes</taxon>
    </lineage>
</organism>
<sequence>MFGFKSSAAKDGSHCLLKEVGIAEINKQHLRLASYAVEFSLIVDELSTREPTNQDWRRIDALFSKIMRYVAKHFSEEEALMREHGYPDYAAHKKLHDKFSAEMLKMQSEINNRNIKFKKKMSSLLWDWLYHHINEIDYKYREFFLSKGLS</sequence>
<dbReference type="InterPro" id="IPR016131">
    <property type="entry name" value="Haemerythrin_Fe_BS"/>
</dbReference>
<proteinExistence type="inferred from homology"/>
<evidence type="ECO:0000259" key="4">
    <source>
        <dbReference type="Pfam" id="PF01814"/>
    </source>
</evidence>
<dbReference type="InterPro" id="IPR012312">
    <property type="entry name" value="Hemerythrin-like"/>
</dbReference>
<gene>
    <name evidence="5" type="ORF">MNBD_GAMMA14-1154</name>
</gene>
<evidence type="ECO:0000256" key="3">
    <source>
        <dbReference type="ARBA" id="ARBA00023004"/>
    </source>
</evidence>
<evidence type="ECO:0000313" key="5">
    <source>
        <dbReference type="EMBL" id="VAW81648.1"/>
    </source>
</evidence>